<dbReference type="FunFam" id="3.30.930.10:FF:000004">
    <property type="entry name" value="Alanine--tRNA ligase"/>
    <property type="match status" value="1"/>
</dbReference>
<evidence type="ECO:0000256" key="6">
    <source>
        <dbReference type="ARBA" id="ARBA00022833"/>
    </source>
</evidence>
<dbReference type="InterPro" id="IPR050058">
    <property type="entry name" value="Ala-tRNA_ligase"/>
</dbReference>
<dbReference type="Gene3D" id="3.10.310.40">
    <property type="match status" value="1"/>
</dbReference>
<protein>
    <recommendedName>
        <fullName evidence="13">Alanine--tRNA ligase</fullName>
        <ecNumber evidence="13">6.1.1.7</ecNumber>
    </recommendedName>
    <alternativeName>
        <fullName evidence="13">Alanyl-tRNA synthetase</fullName>
        <shortName evidence="13">AlaRS</shortName>
    </alternativeName>
</protein>
<feature type="binding site" evidence="13">
    <location>
        <position position="570"/>
    </location>
    <ligand>
        <name>Zn(2+)</name>
        <dbReference type="ChEBI" id="CHEBI:29105"/>
    </ligand>
</feature>
<evidence type="ECO:0000256" key="7">
    <source>
        <dbReference type="ARBA" id="ARBA00022840"/>
    </source>
</evidence>
<evidence type="ECO:0000256" key="12">
    <source>
        <dbReference type="ARBA" id="ARBA00048300"/>
    </source>
</evidence>
<dbReference type="PRINTS" id="PR00980">
    <property type="entry name" value="TRNASYNTHALA"/>
</dbReference>
<dbReference type="InterPro" id="IPR023033">
    <property type="entry name" value="Ala_tRNA_ligase_euk/bac"/>
</dbReference>
<dbReference type="GO" id="GO:0004813">
    <property type="term" value="F:alanine-tRNA ligase activity"/>
    <property type="evidence" value="ECO:0007669"/>
    <property type="project" value="UniProtKB-UniRule"/>
</dbReference>
<dbReference type="FunFam" id="3.30.54.20:FF:000001">
    <property type="entry name" value="Alanine--tRNA ligase"/>
    <property type="match status" value="1"/>
</dbReference>
<dbReference type="FunFam" id="3.30.980.10:FF:000004">
    <property type="entry name" value="Alanine--tRNA ligase, cytoplasmic"/>
    <property type="match status" value="1"/>
</dbReference>
<keyword evidence="8 13" id="KW-0694">RNA-binding</keyword>
<keyword evidence="4 13" id="KW-0479">Metal-binding</keyword>
<dbReference type="EMBL" id="LOEE01000065">
    <property type="protein sequence ID" value="KXG74042.1"/>
    <property type="molecule type" value="Genomic_DNA"/>
</dbReference>
<dbReference type="InterPro" id="IPR002318">
    <property type="entry name" value="Ala-tRNA-lgiase_IIc"/>
</dbReference>
<keyword evidence="2 13" id="KW-0820">tRNA-binding</keyword>
<comment type="caution">
    <text evidence="15">The sequence shown here is derived from an EMBL/GenBank/DDBJ whole genome shotgun (WGS) entry which is preliminary data.</text>
</comment>
<proteinExistence type="inferred from homology"/>
<name>A0A140L0G7_9FIRM</name>
<feature type="binding site" evidence="13">
    <location>
        <position position="668"/>
    </location>
    <ligand>
        <name>Zn(2+)</name>
        <dbReference type="ChEBI" id="CHEBI:29105"/>
    </ligand>
</feature>
<dbReference type="PANTHER" id="PTHR11777">
    <property type="entry name" value="ALANYL-TRNA SYNTHETASE"/>
    <property type="match status" value="1"/>
</dbReference>
<sequence>MDKMSLNEIRSKFLSFFEEKDHFVRPSFSLVPQNDKSLLLINSGMAPLKPYFMGIDTPPKKRMATCQKCIRTGDIDNVGKTARHATFFEMLGNFSFGDYFKNESIQWGWEFVTEHLKLPVERLWVSVYENDDEAFEIWNKRVGIPAERIVRLGKADNFWEIGLGPCGPCSEIYFDRGEKYGCGSQNCKPGCDCDRYVEFWNHVFTQFDKDEEGNYHPLPNPNIDTGMGLERVACIMQGVDSIFEIDTIRYILDGVVEISGQPYGKDPKKDISTRIITDHIRSVTFMVSDGIMPSNEGRGYVLRRLLRRAARHGKLLGIKELFLNKLVDRVIQVSGGAYPELVEKREYINKVIAIEEERFQETIDQGSDILKNYIEELKESNQKILSGERAFRLYDTYGFPLELTKEILEEEKISVDEEAFKIEMEKQRERARSARQDHEGEGWKDDIYSRLANEIRSQFKGYHSFDLSSKVLAIVKGDDIVDGAKEGDHITVILDETPFYPEGGGQIGDKGVLYNEACKVKVLDVKKGHNDRILHICNVLEGIIAVGASVRGVIDQAARMNTARNHTATHLLHKALKDIVGQHVEQAGSLVTPDRLRFDFSHFQPLTDEEIAKVEEAVNMKILESLDVEAAEMTIDEAKKKGATALFGEKYGDMVRVISIGDYSMELCGGTHVKNASQIGLFKILSESGVAAGVRRIEAVTGIKAYEYIREKELKLVEIASILKINPKEVVAKVENLVHELKTVQKEAESLKNKLASGAINEILETATSVKGIKVVAYRLSGVDMDSLRNLGDKLKDKLGSGLVVLGADYHEKVNFLAMATQDVVEKGIHAGSIIKEIAKIAGGGGGGRPNMAQAGGKDIAKINEALQEVMALVEKQVK</sequence>
<dbReference type="InterPro" id="IPR018165">
    <property type="entry name" value="Ala-tRNA-synth_IIc_core"/>
</dbReference>
<dbReference type="Gene3D" id="2.40.30.130">
    <property type="match status" value="1"/>
</dbReference>
<evidence type="ECO:0000256" key="8">
    <source>
        <dbReference type="ARBA" id="ARBA00022884"/>
    </source>
</evidence>
<dbReference type="EC" id="6.1.1.7" evidence="13"/>
<dbReference type="GO" id="GO:0008270">
    <property type="term" value="F:zinc ion binding"/>
    <property type="evidence" value="ECO:0007669"/>
    <property type="project" value="UniProtKB-UniRule"/>
</dbReference>
<evidence type="ECO:0000256" key="3">
    <source>
        <dbReference type="ARBA" id="ARBA00022598"/>
    </source>
</evidence>
<dbReference type="GO" id="GO:0005829">
    <property type="term" value="C:cytosol"/>
    <property type="evidence" value="ECO:0007669"/>
    <property type="project" value="TreeGrafter"/>
</dbReference>
<dbReference type="Gene3D" id="3.30.980.10">
    <property type="entry name" value="Threonyl-trna Synthetase, Chain A, domain 2"/>
    <property type="match status" value="1"/>
</dbReference>
<feature type="binding site" evidence="13">
    <location>
        <position position="566"/>
    </location>
    <ligand>
        <name>Zn(2+)</name>
        <dbReference type="ChEBI" id="CHEBI:29105"/>
    </ligand>
</feature>
<evidence type="ECO:0000259" key="14">
    <source>
        <dbReference type="PROSITE" id="PS50860"/>
    </source>
</evidence>
<dbReference type="OrthoDB" id="9803884at2"/>
<evidence type="ECO:0000256" key="13">
    <source>
        <dbReference type="HAMAP-Rule" id="MF_00036"/>
    </source>
</evidence>
<dbReference type="Pfam" id="PF01411">
    <property type="entry name" value="tRNA-synt_2c"/>
    <property type="match status" value="1"/>
</dbReference>
<organism evidence="15 16">
    <name type="scientific">Thermotalea metallivorans</name>
    <dbReference type="NCBI Taxonomy" id="520762"/>
    <lineage>
        <taxon>Bacteria</taxon>
        <taxon>Bacillati</taxon>
        <taxon>Bacillota</taxon>
        <taxon>Clostridia</taxon>
        <taxon>Peptostreptococcales</taxon>
        <taxon>Thermotaleaceae</taxon>
        <taxon>Thermotalea</taxon>
    </lineage>
</organism>
<dbReference type="Gene3D" id="6.10.250.550">
    <property type="match status" value="1"/>
</dbReference>
<feature type="domain" description="Alanyl-transfer RNA synthetases family profile" evidence="14">
    <location>
        <begin position="4"/>
        <end position="711"/>
    </location>
</feature>
<keyword evidence="3 13" id="KW-0436">Ligase</keyword>
<dbReference type="Gene3D" id="3.30.930.10">
    <property type="entry name" value="Bira Bifunctional Protein, Domain 2"/>
    <property type="match status" value="1"/>
</dbReference>
<dbReference type="InterPro" id="IPR045864">
    <property type="entry name" value="aa-tRNA-synth_II/BPL/LPL"/>
</dbReference>
<keyword evidence="6 13" id="KW-0862">Zinc</keyword>
<evidence type="ECO:0000256" key="1">
    <source>
        <dbReference type="ARBA" id="ARBA00008226"/>
    </source>
</evidence>
<keyword evidence="10 13" id="KW-0030">Aminoacyl-tRNA synthetase</keyword>
<dbReference type="Proteomes" id="UP000070456">
    <property type="component" value="Unassembled WGS sequence"/>
</dbReference>
<dbReference type="SUPFAM" id="SSF101353">
    <property type="entry name" value="Putative anticodon-binding domain of alanyl-tRNA synthetase (AlaRS)"/>
    <property type="match status" value="1"/>
</dbReference>
<comment type="catalytic activity">
    <reaction evidence="12 13">
        <text>tRNA(Ala) + L-alanine + ATP = L-alanyl-tRNA(Ala) + AMP + diphosphate</text>
        <dbReference type="Rhea" id="RHEA:12540"/>
        <dbReference type="Rhea" id="RHEA-COMP:9657"/>
        <dbReference type="Rhea" id="RHEA-COMP:9923"/>
        <dbReference type="ChEBI" id="CHEBI:30616"/>
        <dbReference type="ChEBI" id="CHEBI:33019"/>
        <dbReference type="ChEBI" id="CHEBI:57972"/>
        <dbReference type="ChEBI" id="CHEBI:78442"/>
        <dbReference type="ChEBI" id="CHEBI:78497"/>
        <dbReference type="ChEBI" id="CHEBI:456215"/>
        <dbReference type="EC" id="6.1.1.7"/>
    </reaction>
</comment>
<evidence type="ECO:0000256" key="10">
    <source>
        <dbReference type="ARBA" id="ARBA00023146"/>
    </source>
</evidence>
<evidence type="ECO:0000256" key="4">
    <source>
        <dbReference type="ARBA" id="ARBA00022723"/>
    </source>
</evidence>
<comment type="domain">
    <text evidence="13">Consists of three domains; the N-terminal catalytic domain, the editing domain and the C-terminal C-Ala domain. The editing domain removes incorrectly charged amino acids, while the C-Ala domain, along with tRNA(Ala), serves as a bridge to cooperatively bring together the editing and aminoacylation centers thus stimulating deacylation of misacylated tRNAs.</text>
</comment>
<dbReference type="GO" id="GO:0006419">
    <property type="term" value="P:alanyl-tRNA aminoacylation"/>
    <property type="evidence" value="ECO:0007669"/>
    <property type="project" value="UniProtKB-UniRule"/>
</dbReference>
<dbReference type="InterPro" id="IPR018164">
    <property type="entry name" value="Ala-tRNA-synth_IIc_N"/>
</dbReference>
<accession>A0A140L0G7</accession>
<dbReference type="RefSeq" id="WP_068557695.1">
    <property type="nucleotide sequence ID" value="NZ_LOEE01000065.1"/>
</dbReference>
<comment type="cofactor">
    <cofactor evidence="13">
        <name>Zn(2+)</name>
        <dbReference type="ChEBI" id="CHEBI:29105"/>
    </cofactor>
    <text evidence="13">Binds 1 zinc ion per subunit.</text>
</comment>
<dbReference type="InterPro" id="IPR009000">
    <property type="entry name" value="Transl_B-barrel_sf"/>
</dbReference>
<dbReference type="STRING" id="520762.AN619_26520"/>
<dbReference type="HAMAP" id="MF_00036_B">
    <property type="entry name" value="Ala_tRNA_synth_B"/>
    <property type="match status" value="1"/>
</dbReference>
<dbReference type="GO" id="GO:0005524">
    <property type="term" value="F:ATP binding"/>
    <property type="evidence" value="ECO:0007669"/>
    <property type="project" value="UniProtKB-UniRule"/>
</dbReference>
<dbReference type="PROSITE" id="PS50860">
    <property type="entry name" value="AA_TRNA_LIGASE_II_ALA"/>
    <property type="match status" value="1"/>
</dbReference>
<dbReference type="CDD" id="cd00673">
    <property type="entry name" value="AlaRS_core"/>
    <property type="match status" value="1"/>
</dbReference>
<dbReference type="SUPFAM" id="SSF50447">
    <property type="entry name" value="Translation proteins"/>
    <property type="match status" value="1"/>
</dbReference>
<comment type="function">
    <text evidence="11 13">Catalyzes the attachment of alanine to tRNA(Ala) in a two-step reaction: alanine is first activated by ATP to form Ala-AMP and then transferred to the acceptor end of tRNA(Ala). Also edits incorrectly charged Ser-tRNA(Ala) and Gly-tRNA(Ala) via its editing domain.</text>
</comment>
<dbReference type="GO" id="GO:0016740">
    <property type="term" value="F:transferase activity"/>
    <property type="evidence" value="ECO:0007669"/>
    <property type="project" value="UniProtKB-ARBA"/>
</dbReference>
<comment type="similarity">
    <text evidence="1 13">Belongs to the class-II aminoacyl-tRNA synthetase family.</text>
</comment>
<dbReference type="Gene3D" id="3.30.54.20">
    <property type="match status" value="1"/>
</dbReference>
<dbReference type="GO" id="GO:0002161">
    <property type="term" value="F:aminoacyl-tRNA deacylase activity"/>
    <property type="evidence" value="ECO:0007669"/>
    <property type="project" value="TreeGrafter"/>
</dbReference>
<dbReference type="GO" id="GO:0000049">
    <property type="term" value="F:tRNA binding"/>
    <property type="evidence" value="ECO:0007669"/>
    <property type="project" value="UniProtKB-KW"/>
</dbReference>
<dbReference type="SUPFAM" id="SSF55681">
    <property type="entry name" value="Class II aaRS and biotin synthetases"/>
    <property type="match status" value="1"/>
</dbReference>
<dbReference type="GO" id="GO:0140096">
    <property type="term" value="F:catalytic activity, acting on a protein"/>
    <property type="evidence" value="ECO:0007669"/>
    <property type="project" value="UniProtKB-ARBA"/>
</dbReference>
<dbReference type="NCBIfam" id="TIGR00344">
    <property type="entry name" value="alaS"/>
    <property type="match status" value="1"/>
</dbReference>
<keyword evidence="16" id="KW-1185">Reference proteome</keyword>
<dbReference type="InterPro" id="IPR012947">
    <property type="entry name" value="tRNA_SAD"/>
</dbReference>
<keyword evidence="9 13" id="KW-0648">Protein biosynthesis</keyword>
<reference evidence="15 16" key="1">
    <citation type="submission" date="2015-12" db="EMBL/GenBank/DDBJ databases">
        <title>Draft genome sequence of the thermoanaerobe Thermotalea metallivorans, an isolate from the runoff channel of the Great Artesian Basin, Australia.</title>
        <authorList>
            <person name="Patel B.K."/>
        </authorList>
    </citation>
    <scope>NUCLEOTIDE SEQUENCE [LARGE SCALE GENOMIC DNA]</scope>
    <source>
        <strain evidence="15 16">B2-1</strain>
    </source>
</reference>
<keyword evidence="7 13" id="KW-0067">ATP-binding</keyword>
<dbReference type="PANTHER" id="PTHR11777:SF9">
    <property type="entry name" value="ALANINE--TRNA LIGASE, CYTOPLASMIC"/>
    <property type="match status" value="1"/>
</dbReference>
<evidence type="ECO:0000256" key="9">
    <source>
        <dbReference type="ARBA" id="ARBA00022917"/>
    </source>
</evidence>
<evidence type="ECO:0000256" key="2">
    <source>
        <dbReference type="ARBA" id="ARBA00022555"/>
    </source>
</evidence>
<dbReference type="Pfam" id="PF02272">
    <property type="entry name" value="DHHA1"/>
    <property type="match status" value="1"/>
</dbReference>
<dbReference type="FunFam" id="3.10.310.40:FF:000001">
    <property type="entry name" value="Alanine--tRNA ligase"/>
    <property type="match status" value="1"/>
</dbReference>
<gene>
    <name evidence="15" type="primary">alaS_2</name>
    <name evidence="13" type="synonym">alaS</name>
    <name evidence="15" type="ORF">AN619_26520</name>
</gene>
<evidence type="ECO:0000313" key="16">
    <source>
        <dbReference type="Proteomes" id="UP000070456"/>
    </source>
</evidence>
<dbReference type="AlphaFoldDB" id="A0A140L0G7"/>
<dbReference type="InterPro" id="IPR003156">
    <property type="entry name" value="DHHA1_dom"/>
</dbReference>
<evidence type="ECO:0000256" key="11">
    <source>
        <dbReference type="ARBA" id="ARBA00024779"/>
    </source>
</evidence>
<dbReference type="SMART" id="SM00863">
    <property type="entry name" value="tRNA_SAD"/>
    <property type="match status" value="1"/>
</dbReference>
<dbReference type="InterPro" id="IPR018163">
    <property type="entry name" value="Thr/Ala-tRNA-synth_IIc_edit"/>
</dbReference>
<dbReference type="SUPFAM" id="SSF55186">
    <property type="entry name" value="ThrRS/AlaRS common domain"/>
    <property type="match status" value="1"/>
</dbReference>
<dbReference type="InterPro" id="IPR018162">
    <property type="entry name" value="Ala-tRNA-ligase_IIc_anticod-bd"/>
</dbReference>
<evidence type="ECO:0000313" key="15">
    <source>
        <dbReference type="EMBL" id="KXG74042.1"/>
    </source>
</evidence>
<evidence type="ECO:0000256" key="5">
    <source>
        <dbReference type="ARBA" id="ARBA00022741"/>
    </source>
</evidence>
<dbReference type="PATRIC" id="fig|520762.4.peg.2927"/>
<keyword evidence="5 13" id="KW-0547">Nucleotide-binding</keyword>
<feature type="binding site" evidence="13">
    <location>
        <position position="672"/>
    </location>
    <ligand>
        <name>Zn(2+)</name>
        <dbReference type="ChEBI" id="CHEBI:29105"/>
    </ligand>
</feature>
<dbReference type="Pfam" id="PF07973">
    <property type="entry name" value="tRNA_SAD"/>
    <property type="match status" value="1"/>
</dbReference>
<keyword evidence="13" id="KW-0963">Cytoplasm</keyword>
<comment type="subcellular location">
    <subcellularLocation>
        <location evidence="13">Cytoplasm</location>
    </subcellularLocation>
</comment>